<dbReference type="EMBL" id="JBHSPR010000021">
    <property type="protein sequence ID" value="MFC6019844.1"/>
    <property type="molecule type" value="Genomic_DNA"/>
</dbReference>
<name>A0ABW1KDY3_9ACTN</name>
<evidence type="ECO:0000256" key="1">
    <source>
        <dbReference type="SAM" id="MobiDB-lite"/>
    </source>
</evidence>
<comment type="caution">
    <text evidence="3">The sequence shown here is derived from an EMBL/GenBank/DDBJ whole genome shotgun (WGS) entry which is preliminary data.</text>
</comment>
<evidence type="ECO:0000313" key="3">
    <source>
        <dbReference type="EMBL" id="MFC6019844.1"/>
    </source>
</evidence>
<evidence type="ECO:0008006" key="5">
    <source>
        <dbReference type="Google" id="ProtNLM"/>
    </source>
</evidence>
<keyword evidence="2" id="KW-1133">Transmembrane helix</keyword>
<protein>
    <recommendedName>
        <fullName evidence="5">Serine protease</fullName>
    </recommendedName>
</protein>
<feature type="compositionally biased region" description="Basic and acidic residues" evidence="1">
    <location>
        <begin position="75"/>
        <end position="90"/>
    </location>
</feature>
<dbReference type="Proteomes" id="UP001596203">
    <property type="component" value="Unassembled WGS sequence"/>
</dbReference>
<keyword evidence="4" id="KW-1185">Reference proteome</keyword>
<feature type="transmembrane region" description="Helical" evidence="2">
    <location>
        <begin position="99"/>
        <end position="118"/>
    </location>
</feature>
<keyword evidence="2" id="KW-0472">Membrane</keyword>
<feature type="region of interest" description="Disordered" evidence="1">
    <location>
        <begin position="1"/>
        <end position="90"/>
    </location>
</feature>
<evidence type="ECO:0000313" key="4">
    <source>
        <dbReference type="Proteomes" id="UP001596203"/>
    </source>
</evidence>
<keyword evidence="2" id="KW-0812">Transmembrane</keyword>
<evidence type="ECO:0000256" key="2">
    <source>
        <dbReference type="SAM" id="Phobius"/>
    </source>
</evidence>
<reference evidence="4" key="1">
    <citation type="journal article" date="2019" name="Int. J. Syst. Evol. Microbiol.">
        <title>The Global Catalogue of Microorganisms (GCM) 10K type strain sequencing project: providing services to taxonomists for standard genome sequencing and annotation.</title>
        <authorList>
            <consortium name="The Broad Institute Genomics Platform"/>
            <consortium name="The Broad Institute Genome Sequencing Center for Infectious Disease"/>
            <person name="Wu L."/>
            <person name="Ma J."/>
        </authorList>
    </citation>
    <scope>NUCLEOTIDE SEQUENCE [LARGE SCALE GENOMIC DNA]</scope>
    <source>
        <strain evidence="4">ZS-35-S2</strain>
    </source>
</reference>
<accession>A0ABW1KDY3</accession>
<feature type="compositionally biased region" description="Low complexity" evidence="1">
    <location>
        <begin position="45"/>
        <end position="54"/>
    </location>
</feature>
<proteinExistence type="predicted"/>
<sequence>MESPLPQDPQGPGRAPQGPTPQPDQQAGALYPGYDDVHADHYRRQAQQAAEAAAHPGSGNPFHNLRNWGMPEARPGLDRQEKARYDEARSEVKRKMLRLAGLLALLAVIAILSLIGAIT</sequence>
<gene>
    <name evidence="3" type="ORF">ACFP2T_27025</name>
</gene>
<dbReference type="RefSeq" id="WP_377426277.1">
    <property type="nucleotide sequence ID" value="NZ_JBHSPR010000021.1"/>
</dbReference>
<organism evidence="3 4">
    <name type="scientific">Plantactinospora solaniradicis</name>
    <dbReference type="NCBI Taxonomy" id="1723736"/>
    <lineage>
        <taxon>Bacteria</taxon>
        <taxon>Bacillati</taxon>
        <taxon>Actinomycetota</taxon>
        <taxon>Actinomycetes</taxon>
        <taxon>Micromonosporales</taxon>
        <taxon>Micromonosporaceae</taxon>
        <taxon>Plantactinospora</taxon>
    </lineage>
</organism>